<gene>
    <name evidence="4" type="ORF">LCGC14_2306020</name>
</gene>
<feature type="non-terminal residue" evidence="4">
    <location>
        <position position="1"/>
    </location>
</feature>
<keyword evidence="2" id="KW-0808">Transferase</keyword>
<proteinExistence type="predicted"/>
<dbReference type="GO" id="GO:0016757">
    <property type="term" value="F:glycosyltransferase activity"/>
    <property type="evidence" value="ECO:0007669"/>
    <property type="project" value="UniProtKB-KW"/>
</dbReference>
<keyword evidence="1" id="KW-0328">Glycosyltransferase</keyword>
<dbReference type="CDD" id="cd03801">
    <property type="entry name" value="GT4_PimA-like"/>
    <property type="match status" value="1"/>
</dbReference>
<evidence type="ECO:0000256" key="1">
    <source>
        <dbReference type="ARBA" id="ARBA00022676"/>
    </source>
</evidence>
<name>A0A0F9FH11_9ZZZZ</name>
<evidence type="ECO:0000313" key="4">
    <source>
        <dbReference type="EMBL" id="KKL50387.1"/>
    </source>
</evidence>
<dbReference type="PANTHER" id="PTHR12526:SF640">
    <property type="entry name" value="COLANIC ACID BIOSYNTHESIS GLYCOSYLTRANSFERASE WCAL-RELATED"/>
    <property type="match status" value="1"/>
</dbReference>
<evidence type="ECO:0000259" key="3">
    <source>
        <dbReference type="Pfam" id="PF00534"/>
    </source>
</evidence>
<dbReference type="EMBL" id="LAZR01032618">
    <property type="protein sequence ID" value="KKL50387.1"/>
    <property type="molecule type" value="Genomic_DNA"/>
</dbReference>
<sequence>RHYVEGIRELLAEAGAADAVEFLGHLDGPSRHKFLASLSVMSVPTRAPEALGMYILEAWASGVPVVQPAHGAFVELIDAAGGGVLVAPNDPGALADALAELLSDTERARAMGRAGRQAVQEQFNVDNMARGVADVCRRVAGR</sequence>
<reference evidence="4" key="1">
    <citation type="journal article" date="2015" name="Nature">
        <title>Complex archaea that bridge the gap between prokaryotes and eukaryotes.</title>
        <authorList>
            <person name="Spang A."/>
            <person name="Saw J.H."/>
            <person name="Jorgensen S.L."/>
            <person name="Zaremba-Niedzwiedzka K."/>
            <person name="Martijn J."/>
            <person name="Lind A.E."/>
            <person name="van Eijk R."/>
            <person name="Schleper C."/>
            <person name="Guy L."/>
            <person name="Ettema T.J."/>
        </authorList>
    </citation>
    <scope>NUCLEOTIDE SEQUENCE</scope>
</reference>
<protein>
    <recommendedName>
        <fullName evidence="3">Glycosyl transferase family 1 domain-containing protein</fullName>
    </recommendedName>
</protein>
<comment type="caution">
    <text evidence="4">The sequence shown here is derived from an EMBL/GenBank/DDBJ whole genome shotgun (WGS) entry which is preliminary data.</text>
</comment>
<organism evidence="4">
    <name type="scientific">marine sediment metagenome</name>
    <dbReference type="NCBI Taxonomy" id="412755"/>
    <lineage>
        <taxon>unclassified sequences</taxon>
        <taxon>metagenomes</taxon>
        <taxon>ecological metagenomes</taxon>
    </lineage>
</organism>
<accession>A0A0F9FH11</accession>
<evidence type="ECO:0000256" key="2">
    <source>
        <dbReference type="ARBA" id="ARBA00022679"/>
    </source>
</evidence>
<dbReference type="Gene3D" id="3.40.50.2000">
    <property type="entry name" value="Glycogen Phosphorylase B"/>
    <property type="match status" value="2"/>
</dbReference>
<dbReference type="SUPFAM" id="SSF53756">
    <property type="entry name" value="UDP-Glycosyltransferase/glycogen phosphorylase"/>
    <property type="match status" value="1"/>
</dbReference>
<dbReference type="PANTHER" id="PTHR12526">
    <property type="entry name" value="GLYCOSYLTRANSFERASE"/>
    <property type="match status" value="1"/>
</dbReference>
<dbReference type="AlphaFoldDB" id="A0A0F9FH11"/>
<feature type="domain" description="Glycosyl transferase family 1" evidence="3">
    <location>
        <begin position="6"/>
        <end position="117"/>
    </location>
</feature>
<dbReference type="Pfam" id="PF00534">
    <property type="entry name" value="Glycos_transf_1"/>
    <property type="match status" value="1"/>
</dbReference>
<dbReference type="InterPro" id="IPR001296">
    <property type="entry name" value="Glyco_trans_1"/>
</dbReference>